<dbReference type="OMA" id="IASPACD"/>
<feature type="compositionally biased region" description="Basic and acidic residues" evidence="1">
    <location>
        <begin position="43"/>
        <end position="52"/>
    </location>
</feature>
<evidence type="ECO:0000313" key="3">
    <source>
        <dbReference type="Proteomes" id="UP000007800"/>
    </source>
</evidence>
<dbReference type="AlphaFoldDB" id="C5K552"/>
<dbReference type="InParanoid" id="C5K552"/>
<feature type="region of interest" description="Disordered" evidence="1">
    <location>
        <begin position="39"/>
        <end position="157"/>
    </location>
</feature>
<reference evidence="2 3" key="1">
    <citation type="submission" date="2008-07" db="EMBL/GenBank/DDBJ databases">
        <authorList>
            <person name="El-Sayed N."/>
            <person name="Caler E."/>
            <person name="Inman J."/>
            <person name="Amedeo P."/>
            <person name="Hass B."/>
            <person name="Wortman J."/>
        </authorList>
    </citation>
    <scope>NUCLEOTIDE SEQUENCE [LARGE SCALE GENOMIC DNA]</scope>
    <source>
        <strain evidence="3">ATCC 50983 / TXsc</strain>
    </source>
</reference>
<sequence length="256" mass="27724">MDILGSSTVKSDEELNRRLDDLIASPACDVTPTVDRSVPLDVLRGRSRDKGSYPRSPSGGHTLGTLLQEGQHSDHYIPRAPRLPGYPDPPPDEWGDWDEYRDDRDPGYRVRDVEENELMREIALNERQGRGSIASHAPPTLDGLDRPSGDTNVGVDDDDELLLAHPVASAVDGNASPSTSEEGNHSSCSEPEKPPSPSFGRSGADIPKDRVPPADTSQHYPSSSPAAAAAAAAGRVTYQLEIRCLWESPSRYCCES</sequence>
<dbReference type="EMBL" id="GG670562">
    <property type="protein sequence ID" value="EER20474.1"/>
    <property type="molecule type" value="Genomic_DNA"/>
</dbReference>
<name>C5K552_PERM5</name>
<feature type="compositionally biased region" description="Polar residues" evidence="1">
    <location>
        <begin position="215"/>
        <end position="225"/>
    </location>
</feature>
<dbReference type="Proteomes" id="UP000007800">
    <property type="component" value="Unassembled WGS sequence"/>
</dbReference>
<dbReference type="GeneID" id="9054024"/>
<feature type="region of interest" description="Disordered" evidence="1">
    <location>
        <begin position="170"/>
        <end position="227"/>
    </location>
</feature>
<accession>C5K552</accession>
<keyword evidence="3" id="KW-1185">Reference proteome</keyword>
<protein>
    <submittedName>
        <fullName evidence="2">Uncharacterized protein</fullName>
    </submittedName>
</protein>
<evidence type="ECO:0000256" key="1">
    <source>
        <dbReference type="SAM" id="MobiDB-lite"/>
    </source>
</evidence>
<feature type="compositionally biased region" description="Acidic residues" evidence="1">
    <location>
        <begin position="90"/>
        <end position="100"/>
    </location>
</feature>
<organism evidence="3">
    <name type="scientific">Perkinsus marinus (strain ATCC 50983 / TXsc)</name>
    <dbReference type="NCBI Taxonomy" id="423536"/>
    <lineage>
        <taxon>Eukaryota</taxon>
        <taxon>Sar</taxon>
        <taxon>Alveolata</taxon>
        <taxon>Perkinsozoa</taxon>
        <taxon>Perkinsea</taxon>
        <taxon>Perkinsida</taxon>
        <taxon>Perkinsidae</taxon>
        <taxon>Perkinsus</taxon>
    </lineage>
</organism>
<proteinExistence type="predicted"/>
<gene>
    <name evidence="2" type="ORF">Pmar_PMAR010216</name>
</gene>
<feature type="compositionally biased region" description="Basic and acidic residues" evidence="1">
    <location>
        <begin position="101"/>
        <end position="129"/>
    </location>
</feature>
<evidence type="ECO:0000313" key="2">
    <source>
        <dbReference type="EMBL" id="EER20474.1"/>
    </source>
</evidence>
<dbReference type="RefSeq" id="XP_002788678.1">
    <property type="nucleotide sequence ID" value="XM_002788632.1"/>
</dbReference>